<dbReference type="Pfam" id="PF02632">
    <property type="entry name" value="BioY"/>
    <property type="match status" value="1"/>
</dbReference>
<feature type="transmembrane region" description="Helical" evidence="3">
    <location>
        <begin position="69"/>
        <end position="88"/>
    </location>
</feature>
<feature type="transmembrane region" description="Helical" evidence="3">
    <location>
        <begin position="127"/>
        <end position="148"/>
    </location>
</feature>
<evidence type="ECO:0000256" key="3">
    <source>
        <dbReference type="SAM" id="Phobius"/>
    </source>
</evidence>
<dbReference type="PANTHER" id="PTHR34295">
    <property type="entry name" value="BIOTIN TRANSPORTER BIOY"/>
    <property type="match status" value="1"/>
</dbReference>
<name>A0A1D2Q783_MANHA</name>
<dbReference type="RefSeq" id="WP_006252126.1">
    <property type="nucleotide sequence ID" value="NZ_CP017484.1"/>
</dbReference>
<comment type="similarity">
    <text evidence="1 2">Belongs to the BioY family.</text>
</comment>
<dbReference type="Proteomes" id="UP000254031">
    <property type="component" value="Unassembled WGS sequence"/>
</dbReference>
<protein>
    <recommendedName>
        <fullName evidence="2">Biotin transporter</fullName>
    </recommendedName>
</protein>
<keyword evidence="3" id="KW-0812">Transmembrane</keyword>
<feature type="transmembrane region" description="Helical" evidence="3">
    <location>
        <begin position="160"/>
        <end position="178"/>
    </location>
</feature>
<organism evidence="4 6">
    <name type="scientific">Mannheimia haemolytica</name>
    <name type="common">Pasteurella haemolytica</name>
    <dbReference type="NCBI Taxonomy" id="75985"/>
    <lineage>
        <taxon>Bacteria</taxon>
        <taxon>Pseudomonadati</taxon>
        <taxon>Pseudomonadota</taxon>
        <taxon>Gammaproteobacteria</taxon>
        <taxon>Pasteurellales</taxon>
        <taxon>Pasteurellaceae</taxon>
        <taxon>Mannheimia</taxon>
    </lineage>
</organism>
<dbReference type="Gene3D" id="1.10.1760.20">
    <property type="match status" value="1"/>
</dbReference>
<dbReference type="PIRSF" id="PIRSF016661">
    <property type="entry name" value="BioY"/>
    <property type="match status" value="1"/>
</dbReference>
<evidence type="ECO:0000313" key="5">
    <source>
        <dbReference type="EMBL" id="VEI78317.1"/>
    </source>
</evidence>
<evidence type="ECO:0000313" key="6">
    <source>
        <dbReference type="Proteomes" id="UP000254031"/>
    </source>
</evidence>
<proteinExistence type="inferred from homology"/>
<keyword evidence="2" id="KW-1003">Cell membrane</keyword>
<dbReference type="EMBL" id="LR134495">
    <property type="protein sequence ID" value="VEI78317.1"/>
    <property type="molecule type" value="Genomic_DNA"/>
</dbReference>
<reference evidence="5" key="2">
    <citation type="submission" date="2018-12" db="EMBL/GenBank/DDBJ databases">
        <authorList>
            <consortium name="Pathogen Informatics"/>
        </authorList>
    </citation>
    <scope>NUCLEOTIDE SEQUENCE [LARGE SCALE GENOMIC DNA]</scope>
    <source>
        <strain evidence="5">NCTC10643</strain>
    </source>
</reference>
<sequence>MFTTQLIQTKRWLEANSITTFWLKTFIGATLLAIFAQISVPMYPVPITGQTLALTVVGFAMGRKAATAAVLLYLFEGAIGLPVFAGGASGFHHFFGPTGGYLLGYIPTAYFLGYYSDKGVLNSFWKSLFVALIASVITFAFGLAQLSFFVPEGTVLQAGLYPFILGGVLKALLASVLVSPSYKFFSKL</sequence>
<evidence type="ECO:0000256" key="1">
    <source>
        <dbReference type="ARBA" id="ARBA00010692"/>
    </source>
</evidence>
<evidence type="ECO:0000256" key="2">
    <source>
        <dbReference type="PIRNR" id="PIRNR016661"/>
    </source>
</evidence>
<accession>A0A1D2Q783</accession>
<keyword evidence="2" id="KW-0813">Transport</keyword>
<dbReference type="InterPro" id="IPR003784">
    <property type="entry name" value="BioY"/>
</dbReference>
<keyword evidence="3" id="KW-1133">Transmembrane helix</keyword>
<feature type="transmembrane region" description="Helical" evidence="3">
    <location>
        <begin position="94"/>
        <end position="115"/>
    </location>
</feature>
<dbReference type="AlphaFoldDB" id="A0A1D2Q783"/>
<dbReference type="PANTHER" id="PTHR34295:SF1">
    <property type="entry name" value="BIOTIN TRANSPORTER BIOY"/>
    <property type="match status" value="1"/>
</dbReference>
<feature type="transmembrane region" description="Helical" evidence="3">
    <location>
        <begin position="21"/>
        <end position="39"/>
    </location>
</feature>
<dbReference type="Proteomes" id="UP000271188">
    <property type="component" value="Chromosome"/>
</dbReference>
<dbReference type="EMBL" id="UGPL01000006">
    <property type="protein sequence ID" value="STY66963.1"/>
    <property type="molecule type" value="Genomic_DNA"/>
</dbReference>
<keyword evidence="2 3" id="KW-0472">Membrane</keyword>
<evidence type="ECO:0000313" key="4">
    <source>
        <dbReference type="EMBL" id="STY66963.1"/>
    </source>
</evidence>
<dbReference type="GO" id="GO:0015225">
    <property type="term" value="F:biotin transmembrane transporter activity"/>
    <property type="evidence" value="ECO:0007669"/>
    <property type="project" value="UniProtKB-UniRule"/>
</dbReference>
<comment type="subcellular location">
    <subcellularLocation>
        <location evidence="2">Cell membrane</location>
        <topology evidence="2">Multi-pass membrane protein</topology>
    </subcellularLocation>
</comment>
<gene>
    <name evidence="4" type="primary">bioY2</name>
    <name evidence="5" type="ORF">NCTC10643_02222</name>
    <name evidence="4" type="ORF">NCTC9380_02295</name>
</gene>
<dbReference type="GO" id="GO:0005886">
    <property type="term" value="C:plasma membrane"/>
    <property type="evidence" value="ECO:0007669"/>
    <property type="project" value="UniProtKB-SubCell"/>
</dbReference>
<feature type="transmembrane region" description="Helical" evidence="3">
    <location>
        <begin position="45"/>
        <end position="62"/>
    </location>
</feature>
<reference evidence="4 6" key="1">
    <citation type="submission" date="2018-06" db="EMBL/GenBank/DDBJ databases">
        <authorList>
            <consortium name="Pathogen Informatics"/>
            <person name="Doyle S."/>
        </authorList>
    </citation>
    <scope>NUCLEOTIDE SEQUENCE [LARGE SCALE GENOMIC DNA]</scope>
    <source>
        <strain evidence="4 6">NCTC9380</strain>
    </source>
</reference>